<dbReference type="GeneID" id="70219832"/>
<reference evidence="2" key="1">
    <citation type="journal article" date="2021" name="Nat. Commun.">
        <title>Genetic determinants of endophytism in the Arabidopsis root mycobiome.</title>
        <authorList>
            <person name="Mesny F."/>
            <person name="Miyauchi S."/>
            <person name="Thiergart T."/>
            <person name="Pickel B."/>
            <person name="Atanasova L."/>
            <person name="Karlsson M."/>
            <person name="Huettel B."/>
            <person name="Barry K.W."/>
            <person name="Haridas S."/>
            <person name="Chen C."/>
            <person name="Bauer D."/>
            <person name="Andreopoulos W."/>
            <person name="Pangilinan J."/>
            <person name="LaButti K."/>
            <person name="Riley R."/>
            <person name="Lipzen A."/>
            <person name="Clum A."/>
            <person name="Drula E."/>
            <person name="Henrissat B."/>
            <person name="Kohler A."/>
            <person name="Grigoriev I.V."/>
            <person name="Martin F.M."/>
            <person name="Hacquard S."/>
        </authorList>
    </citation>
    <scope>NUCLEOTIDE SEQUENCE</scope>
    <source>
        <strain evidence="2">MPI-CAGE-AT-0023</strain>
    </source>
</reference>
<dbReference type="EMBL" id="JAGMUX010000005">
    <property type="protein sequence ID" value="KAH7259365.1"/>
    <property type="molecule type" value="Genomic_DNA"/>
</dbReference>
<sequence length="121" mass="13944">MVITRSQKRKTEDSEPETQAHIFPTRGTKNVLVKGDKRVKAARDDDDQLTLPAPQATAYRNHKVKKIILHNKKSKNQSIYPVVITFRGSQREEPEKEPIKFTFRCALRLKSPDTKQNSRST</sequence>
<protein>
    <submittedName>
        <fullName evidence="2">Uncharacterized protein</fullName>
    </submittedName>
</protein>
<accession>A0A9P9KJE9</accession>
<evidence type="ECO:0000313" key="3">
    <source>
        <dbReference type="Proteomes" id="UP000720189"/>
    </source>
</evidence>
<name>A0A9P9KJE9_FUSRE</name>
<dbReference type="AlphaFoldDB" id="A0A9P9KJE9"/>
<feature type="region of interest" description="Disordered" evidence="1">
    <location>
        <begin position="1"/>
        <end position="29"/>
    </location>
</feature>
<evidence type="ECO:0000313" key="2">
    <source>
        <dbReference type="EMBL" id="KAH7259365.1"/>
    </source>
</evidence>
<organism evidence="2 3">
    <name type="scientific">Fusarium redolens</name>
    <dbReference type="NCBI Taxonomy" id="48865"/>
    <lineage>
        <taxon>Eukaryota</taxon>
        <taxon>Fungi</taxon>
        <taxon>Dikarya</taxon>
        <taxon>Ascomycota</taxon>
        <taxon>Pezizomycotina</taxon>
        <taxon>Sordariomycetes</taxon>
        <taxon>Hypocreomycetidae</taxon>
        <taxon>Hypocreales</taxon>
        <taxon>Nectriaceae</taxon>
        <taxon>Fusarium</taxon>
        <taxon>Fusarium redolens species complex</taxon>
    </lineage>
</organism>
<dbReference type="RefSeq" id="XP_046052073.1">
    <property type="nucleotide sequence ID" value="XM_046189878.1"/>
</dbReference>
<dbReference type="OrthoDB" id="5008623at2759"/>
<proteinExistence type="predicted"/>
<gene>
    <name evidence="2" type="ORF">BKA55DRAFT_537069</name>
</gene>
<evidence type="ECO:0000256" key="1">
    <source>
        <dbReference type="SAM" id="MobiDB-lite"/>
    </source>
</evidence>
<keyword evidence="3" id="KW-1185">Reference proteome</keyword>
<dbReference type="Proteomes" id="UP000720189">
    <property type="component" value="Unassembled WGS sequence"/>
</dbReference>
<comment type="caution">
    <text evidence="2">The sequence shown here is derived from an EMBL/GenBank/DDBJ whole genome shotgun (WGS) entry which is preliminary data.</text>
</comment>